<evidence type="ECO:0000256" key="3">
    <source>
        <dbReference type="SAM" id="SignalP"/>
    </source>
</evidence>
<evidence type="ECO:0000313" key="4">
    <source>
        <dbReference type="EMBL" id="REI20770.1"/>
    </source>
</evidence>
<feature type="chain" id="PRO_5043880946" description="Membrane anchored protein" evidence="3">
    <location>
        <begin position="24"/>
        <end position="372"/>
    </location>
</feature>
<dbReference type="AlphaFoldDB" id="A0AAX1RU87"/>
<feature type="compositionally biased region" description="Polar residues" evidence="1">
    <location>
        <begin position="165"/>
        <end position="202"/>
    </location>
</feature>
<organism evidence="4 5">
    <name type="scientific">Staphylococcus felis</name>
    <dbReference type="NCBI Taxonomy" id="46127"/>
    <lineage>
        <taxon>Bacteria</taxon>
        <taxon>Bacillati</taxon>
        <taxon>Bacillota</taxon>
        <taxon>Bacilli</taxon>
        <taxon>Bacillales</taxon>
        <taxon>Staphylococcaceae</taxon>
        <taxon>Staphylococcus</taxon>
    </lineage>
</organism>
<evidence type="ECO:0000256" key="1">
    <source>
        <dbReference type="SAM" id="MobiDB-lite"/>
    </source>
</evidence>
<dbReference type="NCBIfam" id="NF039170">
    <property type="entry name" value="SdrH_fam_CTERM"/>
    <property type="match status" value="1"/>
</dbReference>
<keyword evidence="3" id="KW-0732">Signal</keyword>
<reference evidence="4 5" key="1">
    <citation type="journal article" date="2018" name="Vet. Microbiol.">
        <title>Characterisation of Staphylococcus felis isolated from cats using whole genome sequencing.</title>
        <authorList>
            <person name="Worthing K."/>
            <person name="Pang S."/>
            <person name="Trott D.J."/>
            <person name="Abraham S."/>
            <person name="Coombs G.W."/>
            <person name="Jordan D."/>
            <person name="McIntyre L."/>
            <person name="Davies M.R."/>
            <person name="Norris J."/>
        </authorList>
    </citation>
    <scope>NUCLEOTIDE SEQUENCE [LARGE SCALE GENOMIC DNA]</scope>
    <source>
        <strain evidence="4 5">F25</strain>
    </source>
</reference>
<evidence type="ECO:0000313" key="5">
    <source>
        <dbReference type="Proteomes" id="UP000256337"/>
    </source>
</evidence>
<dbReference type="EMBL" id="QKYD01000121">
    <property type="protein sequence ID" value="REI20770.1"/>
    <property type="molecule type" value="Genomic_DNA"/>
</dbReference>
<keyword evidence="2" id="KW-0812">Transmembrane</keyword>
<evidence type="ECO:0008006" key="6">
    <source>
        <dbReference type="Google" id="ProtNLM"/>
    </source>
</evidence>
<gene>
    <name evidence="4" type="ORF">DOS76_08185</name>
</gene>
<protein>
    <recommendedName>
        <fullName evidence="6">Membrane anchored protein</fullName>
    </recommendedName>
</protein>
<sequence>MSFTKFKLAISLSTLLVGSTMLGSNTNQTDLAYAVENSNNVSNQDIIYKVGIKEEPSTEQESSEEKPTEEPSTEQESSEEKPTEEPSTEQESSEEKPTEEPSTEQESSEEKPTEEPSTEQGSSEERPTEEPSTEQGSSEERPTEEPSTEQGSSEERPTEEPSTEQGSSEGNVTNHPQGNHGTNLPQSSEGALNHNQTEPNMSEKTNRFNQYFNALDNNFKYNPLFMERLQNLEASGFLNDQEFQNIDKKMLFQDNRFLNQLQQDSEYFRFQYFNPLNSDSYYKNLDKQVLALMNGEAGAMPGLKTPANRPIAGKAQDKVETIEQNGENMGAGQHHQDKHHSNRHLNTFKEVCFIIICVLIAFLVAFLIWRKR</sequence>
<dbReference type="RefSeq" id="WP_115865851.1">
    <property type="nucleotide sequence ID" value="NZ_QKXL01000045.1"/>
</dbReference>
<accession>A0AAX1RU87</accession>
<feature type="region of interest" description="Disordered" evidence="1">
    <location>
        <begin position="48"/>
        <end position="202"/>
    </location>
</feature>
<feature type="signal peptide" evidence="3">
    <location>
        <begin position="1"/>
        <end position="23"/>
    </location>
</feature>
<evidence type="ECO:0000256" key="2">
    <source>
        <dbReference type="SAM" id="Phobius"/>
    </source>
</evidence>
<keyword evidence="2" id="KW-1133">Transmembrane helix</keyword>
<comment type="caution">
    <text evidence="4">The sequence shown here is derived from an EMBL/GenBank/DDBJ whole genome shotgun (WGS) entry which is preliminary data.</text>
</comment>
<feature type="transmembrane region" description="Helical" evidence="2">
    <location>
        <begin position="348"/>
        <end position="369"/>
    </location>
</feature>
<keyword evidence="2" id="KW-0472">Membrane</keyword>
<proteinExistence type="predicted"/>
<name>A0AAX1RU87_9STAP</name>
<dbReference type="Proteomes" id="UP000256337">
    <property type="component" value="Unassembled WGS sequence"/>
</dbReference>